<dbReference type="PROSITE" id="PS50878">
    <property type="entry name" value="RT_POL"/>
    <property type="match status" value="1"/>
</dbReference>
<evidence type="ECO:0000259" key="3">
    <source>
        <dbReference type="PROSITE" id="PS50102"/>
    </source>
</evidence>
<dbReference type="InterPro" id="IPR012677">
    <property type="entry name" value="Nucleotide-bd_a/b_plait_sf"/>
</dbReference>
<dbReference type="InterPro" id="IPR036691">
    <property type="entry name" value="Endo/exonu/phosph_ase_sf"/>
</dbReference>
<dbReference type="InterPro" id="IPR005135">
    <property type="entry name" value="Endo/exonuclease/phosphatase"/>
</dbReference>
<dbReference type="Pfam" id="PF03372">
    <property type="entry name" value="Exo_endo_phos"/>
    <property type="match status" value="1"/>
</dbReference>
<dbReference type="Gene3D" id="3.60.10.10">
    <property type="entry name" value="Endonuclease/exonuclease/phosphatase"/>
    <property type="match status" value="1"/>
</dbReference>
<dbReference type="SUPFAM" id="SSF54928">
    <property type="entry name" value="RNA-binding domain, RBD"/>
    <property type="match status" value="1"/>
</dbReference>
<dbReference type="CDD" id="cd00590">
    <property type="entry name" value="RRM_SF"/>
    <property type="match status" value="1"/>
</dbReference>
<keyword evidence="1" id="KW-0694">RNA-binding</keyword>
<evidence type="ECO:0000313" key="5">
    <source>
        <dbReference type="EMBL" id="GKV25196.1"/>
    </source>
</evidence>
<accession>A0AAV5KL25</accession>
<dbReference type="CDD" id="cd01650">
    <property type="entry name" value="RT_nLTR_like"/>
    <property type="match status" value="1"/>
</dbReference>
<name>A0AAV5KL25_9ROSI</name>
<dbReference type="SUPFAM" id="SSF56219">
    <property type="entry name" value="DNase I-like"/>
    <property type="match status" value="1"/>
</dbReference>
<dbReference type="InterPro" id="IPR000477">
    <property type="entry name" value="RT_dom"/>
</dbReference>
<dbReference type="SUPFAM" id="SSF56672">
    <property type="entry name" value="DNA/RNA polymerases"/>
    <property type="match status" value="1"/>
</dbReference>
<evidence type="ECO:0000259" key="4">
    <source>
        <dbReference type="PROSITE" id="PS50878"/>
    </source>
</evidence>
<dbReference type="PANTHER" id="PTHR33116">
    <property type="entry name" value="REVERSE TRANSCRIPTASE ZINC-BINDING DOMAIN-CONTAINING PROTEIN-RELATED-RELATED"/>
    <property type="match status" value="1"/>
</dbReference>
<dbReference type="Proteomes" id="UP001054252">
    <property type="component" value="Unassembled WGS sequence"/>
</dbReference>
<dbReference type="SMART" id="SM00360">
    <property type="entry name" value="RRM"/>
    <property type="match status" value="1"/>
</dbReference>
<protein>
    <submittedName>
        <fullName evidence="5">Uncharacterized protein</fullName>
    </submittedName>
</protein>
<dbReference type="InterPro" id="IPR000504">
    <property type="entry name" value="RRM_dom"/>
</dbReference>
<dbReference type="Pfam" id="PF00078">
    <property type="entry name" value="RVT_1"/>
    <property type="match status" value="1"/>
</dbReference>
<dbReference type="GO" id="GO:0003824">
    <property type="term" value="F:catalytic activity"/>
    <property type="evidence" value="ECO:0007669"/>
    <property type="project" value="InterPro"/>
</dbReference>
<dbReference type="GO" id="GO:0003723">
    <property type="term" value="F:RNA binding"/>
    <property type="evidence" value="ECO:0007669"/>
    <property type="project" value="UniProtKB-UniRule"/>
</dbReference>
<reference evidence="5 6" key="1">
    <citation type="journal article" date="2021" name="Commun. Biol.">
        <title>The genome of Shorea leprosula (Dipterocarpaceae) highlights the ecological relevance of drought in aseasonal tropical rainforests.</title>
        <authorList>
            <person name="Ng K.K.S."/>
            <person name="Kobayashi M.J."/>
            <person name="Fawcett J.A."/>
            <person name="Hatakeyama M."/>
            <person name="Paape T."/>
            <person name="Ng C.H."/>
            <person name="Ang C.C."/>
            <person name="Tnah L.H."/>
            <person name="Lee C.T."/>
            <person name="Nishiyama T."/>
            <person name="Sese J."/>
            <person name="O'Brien M.J."/>
            <person name="Copetti D."/>
            <person name="Mohd Noor M.I."/>
            <person name="Ong R.C."/>
            <person name="Putra M."/>
            <person name="Sireger I.Z."/>
            <person name="Indrioko S."/>
            <person name="Kosugi Y."/>
            <person name="Izuno A."/>
            <person name="Isagi Y."/>
            <person name="Lee S.L."/>
            <person name="Shimizu K.K."/>
        </authorList>
    </citation>
    <scope>NUCLEOTIDE SEQUENCE [LARGE SCALE GENOMIC DNA]</scope>
    <source>
        <strain evidence="5">214</strain>
    </source>
</reference>
<gene>
    <name evidence="5" type="ORF">SLEP1_g34666</name>
</gene>
<proteinExistence type="predicted"/>
<feature type="domain" description="RRM" evidence="3">
    <location>
        <begin position="39"/>
        <end position="116"/>
    </location>
</feature>
<dbReference type="PANTHER" id="PTHR33116:SF75">
    <property type="entry name" value="RIBONUCLEASE H PROTEIN"/>
    <property type="match status" value="1"/>
</dbReference>
<dbReference type="Gene3D" id="3.30.70.330">
    <property type="match status" value="1"/>
</dbReference>
<dbReference type="InterPro" id="IPR035979">
    <property type="entry name" value="RBD_domain_sf"/>
</dbReference>
<dbReference type="PROSITE" id="PS50102">
    <property type="entry name" value="RRM"/>
    <property type="match status" value="1"/>
</dbReference>
<sequence>MERERVRVRDRFPTARDSGSGFRRRRLPGYGKHFLGQVTTYFVYDFPANRSAKDLWYSFWSYGKVADVYIPDRRDQRGRRFGFVRMAGVLDAKDMERKLNQIWLDSYRLKVKLAENMKSGREGMARGRQQKQTTAQWVRRDRKVSPGFTYAQIVAGKTKAYDEGESLNHVVGKKVAGLAMTGAMSKDLAVIPVSIPDQASTSVNDANTYEPKELVLQFSPREDEVAWLRQSRVALVRSLDMVMKIQNRLDVDGILVNVSLLGGRHVLLMDNSEGCLEEFIDKNRELMESWFEWMQPTSVSTMPSRNRLVWLRFNGVPLRAWSERCFLELAGLIGEVILVDDDTKSKSFLCEGRVLVLCEDNTKISQNITLMVDGESFLIKVAEEEWRMDPDWWLAGERRSSGTSLDGSDSESDNPADRYSEGDDIAVMAEDYAETEANSKLSLKQNAVGNFELSGLEMDGLGNVGWVGPRVCEVEELDATNGSCEGLRPAGVHQKGAAGSVKKCKKLGDIYAGEGVKEEPREKGVQWVTARTRCRKERREIARQSEQGTASQQTDLSLSDGCIQNRNALIRQQLELDEVRRMFGLGKRLGIQCQNNEEEVISRLAALEGRDEANFRSLGSGLKRREIFKLVKKENSDFLFLQETKLEEVEESLCRALWNSDNFDWIMQKSMGNSGGMLCIWNKSCFIKQGVIEGGGYIGVSGEWGKERKKCNVINVYAPCDRHRKVLLWEELAGRVLEEGGCWLLVGDFNAVRNVSERRGKRGETQDMQDFNHFVESTGLIDVGLRNRKFTWYRPDGSSMSRLDRFLMSTEMSLLATDWVQEGVARSVSDHCAIILKASNTDWGPKPFRVMDAWQQHPDFRSFVDDKWKNLQVEGWAGYICKQKLKLMKDECKRWNNEVFGNVETRWGILSKDIEALDIKSEEIELDENEVLFRRGCFQEMWEISRKREALWKHKSRINWIRLGDANTTFFHRCVHARRAQNAMSSILGEDGWVEEPSRVKEEAVKYFSQLFHNEQWKRPVLGGVHFNRISVEQREWLERPFSVEEIEEGLQSCDGAKAPGPDGYNFNFLKFAWSTLKEDFVKFLLEFHQHGRLVKGLNSSFLALIPKKVNPVHFKEYRPISLIGCLYKLLAKILTNRLKMVMADIISDSQSAFVGGRQLVDSVLVLNEVVDEVKQRKQESFIFKADFEKAYDCVDWNFLDWMMDQMGFGVRWRNWIHECLSTTRISILINGSPTKEFSVGKGLRQGDPLSPFLFLLVGEGLCGMVRKAEAEGLFRGVKIGEGGMVVSLLQFADDTVFMGKAEVENLRTVKAILHWFELISGLKINFCKSHLYGFNVTEGWLKGAADILHCKIGMVPFTYLGLPVGGISGRKKFWVSVLDRFRNKLAAWKRSLLSFGGRITLLNSVLSALPIFYLSLFKIPKCVLAEIVKIQRDFFWGGTNLERKIAWVSWDHICVEKERGGLGVDDLKRRNWALLGKWWFRLGDSLGGLWKRVIWEKYYEGRKEVDITSFSSLHMSRVWKDIVGVGSQSERLGLMLGKGFKWEIGDGSRVAFWVDKWVGDKPLKDIFPRLYALSLNKEGLLKDMGFWSEGTWVWDCRWRRSCSGRVGEEEERFRGIINKIKIKENKDDSWRWAHSTDGVYSVKEAYGFLAPKDDLLAEKWVRIVWSQSPPRSMVNYM</sequence>
<dbReference type="EMBL" id="BPVZ01000068">
    <property type="protein sequence ID" value="GKV25196.1"/>
    <property type="molecule type" value="Genomic_DNA"/>
</dbReference>
<organism evidence="5 6">
    <name type="scientific">Rubroshorea leprosula</name>
    <dbReference type="NCBI Taxonomy" id="152421"/>
    <lineage>
        <taxon>Eukaryota</taxon>
        <taxon>Viridiplantae</taxon>
        <taxon>Streptophyta</taxon>
        <taxon>Embryophyta</taxon>
        <taxon>Tracheophyta</taxon>
        <taxon>Spermatophyta</taxon>
        <taxon>Magnoliopsida</taxon>
        <taxon>eudicotyledons</taxon>
        <taxon>Gunneridae</taxon>
        <taxon>Pentapetalae</taxon>
        <taxon>rosids</taxon>
        <taxon>malvids</taxon>
        <taxon>Malvales</taxon>
        <taxon>Dipterocarpaceae</taxon>
        <taxon>Rubroshorea</taxon>
    </lineage>
</organism>
<evidence type="ECO:0000256" key="1">
    <source>
        <dbReference type="PROSITE-ProRule" id="PRU00176"/>
    </source>
</evidence>
<feature type="domain" description="Reverse transcriptase" evidence="4">
    <location>
        <begin position="1087"/>
        <end position="1365"/>
    </location>
</feature>
<comment type="caution">
    <text evidence="5">The sequence shown here is derived from an EMBL/GenBank/DDBJ whole genome shotgun (WGS) entry which is preliminary data.</text>
</comment>
<feature type="region of interest" description="Disordered" evidence="2">
    <location>
        <begin position="399"/>
        <end position="421"/>
    </location>
</feature>
<evidence type="ECO:0000256" key="2">
    <source>
        <dbReference type="SAM" id="MobiDB-lite"/>
    </source>
</evidence>
<keyword evidence="6" id="KW-1185">Reference proteome</keyword>
<dbReference type="InterPro" id="IPR043502">
    <property type="entry name" value="DNA/RNA_pol_sf"/>
</dbReference>
<evidence type="ECO:0000313" key="6">
    <source>
        <dbReference type="Proteomes" id="UP001054252"/>
    </source>
</evidence>